<organism evidence="1 2">
    <name type="scientific">Fischerella muscicola CCMEE 5323</name>
    <dbReference type="NCBI Taxonomy" id="2019572"/>
    <lineage>
        <taxon>Bacteria</taxon>
        <taxon>Bacillati</taxon>
        <taxon>Cyanobacteriota</taxon>
        <taxon>Cyanophyceae</taxon>
        <taxon>Nostocales</taxon>
        <taxon>Hapalosiphonaceae</taxon>
        <taxon>Fischerella</taxon>
    </lineage>
</organism>
<dbReference type="EMBL" id="NRQW01000530">
    <property type="protein sequence ID" value="PLZ85274.1"/>
    <property type="molecule type" value="Genomic_DNA"/>
</dbReference>
<dbReference type="AlphaFoldDB" id="A0A2N6JXP0"/>
<proteinExistence type="predicted"/>
<comment type="caution">
    <text evidence="1">The sequence shown here is derived from an EMBL/GenBank/DDBJ whole genome shotgun (WGS) entry which is preliminary data.</text>
</comment>
<reference evidence="1 2" key="1">
    <citation type="submission" date="2017-08" db="EMBL/GenBank/DDBJ databases">
        <title>Genomes of Fischerella (Mastigocladus) sp. strains.</title>
        <authorList>
            <person name="Miller S.R."/>
        </authorList>
    </citation>
    <scope>NUCLEOTIDE SEQUENCE [LARGE SCALE GENOMIC DNA]</scope>
    <source>
        <strain evidence="1 2">CCMEE 5323</strain>
    </source>
</reference>
<protein>
    <submittedName>
        <fullName evidence="1">Uncharacterized protein</fullName>
    </submittedName>
</protein>
<dbReference type="Proteomes" id="UP000235036">
    <property type="component" value="Unassembled WGS sequence"/>
</dbReference>
<keyword evidence="2" id="KW-1185">Reference proteome</keyword>
<name>A0A2N6JXP0_FISMU</name>
<accession>A0A2N6JXP0</accession>
<sequence>MRLINLHPSISSFQHYFSSLVLNNLYQNYLVVSATQEKIYAYSCKIDDQYKATAAKGRGYWGYQRHTEPNR</sequence>
<evidence type="ECO:0000313" key="1">
    <source>
        <dbReference type="EMBL" id="PLZ85274.1"/>
    </source>
</evidence>
<gene>
    <name evidence="1" type="ORF">CEN44_22645</name>
</gene>
<evidence type="ECO:0000313" key="2">
    <source>
        <dbReference type="Proteomes" id="UP000235036"/>
    </source>
</evidence>